<dbReference type="STRING" id="758825.SAMN02982985_00468"/>
<organism evidence="2 3">
    <name type="scientific">Rugamonas rubra</name>
    <dbReference type="NCBI Taxonomy" id="758825"/>
    <lineage>
        <taxon>Bacteria</taxon>
        <taxon>Pseudomonadati</taxon>
        <taxon>Pseudomonadota</taxon>
        <taxon>Betaproteobacteria</taxon>
        <taxon>Burkholderiales</taxon>
        <taxon>Oxalobacteraceae</taxon>
        <taxon>Telluria group</taxon>
        <taxon>Rugamonas</taxon>
    </lineage>
</organism>
<accession>A0A1I4I6N1</accession>
<dbReference type="InterPro" id="IPR006083">
    <property type="entry name" value="PRK/URK"/>
</dbReference>
<name>A0A1I4I6N1_9BURK</name>
<dbReference type="InterPro" id="IPR027417">
    <property type="entry name" value="P-loop_NTPase"/>
</dbReference>
<feature type="domain" description="Phosphoribulokinase/uridine kinase" evidence="1">
    <location>
        <begin position="34"/>
        <end position="213"/>
    </location>
</feature>
<evidence type="ECO:0000313" key="2">
    <source>
        <dbReference type="EMBL" id="SFL49346.1"/>
    </source>
</evidence>
<dbReference type="Proteomes" id="UP000199470">
    <property type="component" value="Unassembled WGS sequence"/>
</dbReference>
<dbReference type="GO" id="GO:0005524">
    <property type="term" value="F:ATP binding"/>
    <property type="evidence" value="ECO:0007669"/>
    <property type="project" value="InterPro"/>
</dbReference>
<evidence type="ECO:0000313" key="3">
    <source>
        <dbReference type="Proteomes" id="UP000199470"/>
    </source>
</evidence>
<dbReference type="Gene3D" id="3.40.50.300">
    <property type="entry name" value="P-loop containing nucleotide triphosphate hydrolases"/>
    <property type="match status" value="2"/>
</dbReference>
<sequence length="215" mass="23422">MTIPHLPDPQSDPQLAPLLALLAARAVPGRRFLLGLVGAPGAGKSTVAERLVQSLPGRAVVVPMDGYHLANSELARLGRAGRKGAPDTFDSAGYVALLARLRQHAAGETVYAPQYRRELEEGVAGAIAVAESVELVITEGNYLLLEQDHWGGVRPLLDAVCYIDIEPDLRRRRLLERHMRFGRDEADARAWIESTDEPNARLIEQGRARADLVLG</sequence>
<evidence type="ECO:0000259" key="1">
    <source>
        <dbReference type="Pfam" id="PF00485"/>
    </source>
</evidence>
<dbReference type="AlphaFoldDB" id="A0A1I4I6N1"/>
<keyword evidence="3" id="KW-1185">Reference proteome</keyword>
<dbReference type="Pfam" id="PF00485">
    <property type="entry name" value="PRK"/>
    <property type="match status" value="1"/>
</dbReference>
<dbReference type="EMBL" id="FOTW01000004">
    <property type="protein sequence ID" value="SFL49346.1"/>
    <property type="molecule type" value="Genomic_DNA"/>
</dbReference>
<protein>
    <submittedName>
        <fullName evidence="2">Phosphoribulokinase / Uridine kinase family protein</fullName>
    </submittedName>
</protein>
<keyword evidence="2" id="KW-0418">Kinase</keyword>
<dbReference type="PANTHER" id="PTHR10285">
    <property type="entry name" value="URIDINE KINASE"/>
    <property type="match status" value="1"/>
</dbReference>
<dbReference type="NCBIfam" id="NF006743">
    <property type="entry name" value="PRK09270.1-2"/>
    <property type="match status" value="1"/>
</dbReference>
<gene>
    <name evidence="2" type="ORF">SAMN02982985_00468</name>
</gene>
<reference evidence="2 3" key="1">
    <citation type="submission" date="2016-10" db="EMBL/GenBank/DDBJ databases">
        <authorList>
            <person name="de Groot N.N."/>
        </authorList>
    </citation>
    <scope>NUCLEOTIDE SEQUENCE [LARGE SCALE GENOMIC DNA]</scope>
    <source>
        <strain evidence="2 3">ATCC 43154</strain>
    </source>
</reference>
<dbReference type="GO" id="GO:0016301">
    <property type="term" value="F:kinase activity"/>
    <property type="evidence" value="ECO:0007669"/>
    <property type="project" value="UniProtKB-KW"/>
</dbReference>
<dbReference type="SUPFAM" id="SSF52540">
    <property type="entry name" value="P-loop containing nucleoside triphosphate hydrolases"/>
    <property type="match status" value="1"/>
</dbReference>
<proteinExistence type="predicted"/>
<keyword evidence="2" id="KW-0808">Transferase</keyword>